<keyword evidence="9 11" id="KW-1015">Disulfide bond</keyword>
<feature type="binding site" evidence="11">
    <location>
        <position position="51"/>
    </location>
    <ligand>
        <name>[4Fe-4S] cluster</name>
        <dbReference type="ChEBI" id="CHEBI:49883"/>
    </ligand>
</feature>
<organism evidence="13 14">
    <name type="scientific">Haloechinothrix alba</name>
    <dbReference type="NCBI Taxonomy" id="664784"/>
    <lineage>
        <taxon>Bacteria</taxon>
        <taxon>Bacillati</taxon>
        <taxon>Actinomycetota</taxon>
        <taxon>Actinomycetes</taxon>
        <taxon>Pseudonocardiales</taxon>
        <taxon>Pseudonocardiaceae</taxon>
        <taxon>Haloechinothrix</taxon>
    </lineage>
</organism>
<comment type="similarity">
    <text evidence="2 11">Belongs to the WhiB family.</text>
</comment>
<feature type="domain" description="4Fe-4S Wbl-type" evidence="12">
    <location>
        <begin position="13"/>
        <end position="75"/>
    </location>
</feature>
<comment type="PTM">
    <text evidence="11">The Fe-S cluster can be nitrosylated by nitric oxide (NO).</text>
</comment>
<dbReference type="GO" id="GO:0047134">
    <property type="term" value="F:protein-disulfide reductase [NAD(P)H] activity"/>
    <property type="evidence" value="ECO:0007669"/>
    <property type="project" value="TreeGrafter"/>
</dbReference>
<dbReference type="InterPro" id="IPR003482">
    <property type="entry name" value="Whib"/>
</dbReference>
<dbReference type="InterPro" id="IPR034768">
    <property type="entry name" value="4FE4S_WBL"/>
</dbReference>
<keyword evidence="5 11" id="KW-0408">Iron</keyword>
<keyword evidence="7 11" id="KW-0805">Transcription regulation</keyword>
<feature type="binding site" evidence="11">
    <location>
        <position position="14"/>
    </location>
    <ligand>
        <name>[4Fe-4S] cluster</name>
        <dbReference type="ChEBI" id="CHEBI:49883"/>
    </ligand>
</feature>
<evidence type="ECO:0000256" key="1">
    <source>
        <dbReference type="ARBA" id="ARBA00004496"/>
    </source>
</evidence>
<dbReference type="Proteomes" id="UP000198348">
    <property type="component" value="Unassembled WGS sequence"/>
</dbReference>
<name>A0A238VMD3_9PSEU</name>
<protein>
    <recommendedName>
        <fullName evidence="11">Transcriptional regulator WhiB</fullName>
    </recommendedName>
</protein>
<evidence type="ECO:0000313" key="13">
    <source>
        <dbReference type="EMBL" id="SNR35358.1"/>
    </source>
</evidence>
<feature type="binding site" evidence="11">
    <location>
        <position position="42"/>
    </location>
    <ligand>
        <name>[4Fe-4S] cluster</name>
        <dbReference type="ChEBI" id="CHEBI:49883"/>
    </ligand>
</feature>
<dbReference type="AlphaFoldDB" id="A0A238VMD3"/>
<evidence type="ECO:0000313" key="14">
    <source>
        <dbReference type="Proteomes" id="UP000198348"/>
    </source>
</evidence>
<keyword evidence="10 11" id="KW-0804">Transcription</keyword>
<dbReference type="GO" id="GO:0046872">
    <property type="term" value="F:metal ion binding"/>
    <property type="evidence" value="ECO:0007669"/>
    <property type="project" value="UniProtKB-KW"/>
</dbReference>
<dbReference type="HAMAP" id="MF_01479">
    <property type="entry name" value="WhiB"/>
    <property type="match status" value="1"/>
</dbReference>
<comment type="PTM">
    <text evidence="11">Upon Fe-S cluster removal intramolecular disulfide bonds are formed.</text>
</comment>
<evidence type="ECO:0000256" key="11">
    <source>
        <dbReference type="HAMAP-Rule" id="MF_01479"/>
    </source>
</evidence>
<evidence type="ECO:0000256" key="7">
    <source>
        <dbReference type="ARBA" id="ARBA00023015"/>
    </source>
</evidence>
<dbReference type="RefSeq" id="WP_089299958.1">
    <property type="nucleotide sequence ID" value="NZ_FZNW01000003.1"/>
</dbReference>
<dbReference type="Pfam" id="PF02467">
    <property type="entry name" value="Whib"/>
    <property type="match status" value="1"/>
</dbReference>
<comment type="function">
    <text evidence="11">Acts as a transcriptional regulator. Probably redox-responsive. The apo- but not holo-form probably binds DNA.</text>
</comment>
<keyword evidence="8 11" id="KW-0238">DNA-binding</keyword>
<reference evidence="13 14" key="1">
    <citation type="submission" date="2017-06" db="EMBL/GenBank/DDBJ databases">
        <authorList>
            <person name="Kim H.J."/>
            <person name="Triplett B.A."/>
        </authorList>
    </citation>
    <scope>NUCLEOTIDE SEQUENCE [LARGE SCALE GENOMIC DNA]</scope>
    <source>
        <strain evidence="13 14">DSM 45207</strain>
    </source>
</reference>
<evidence type="ECO:0000256" key="8">
    <source>
        <dbReference type="ARBA" id="ARBA00023125"/>
    </source>
</evidence>
<accession>A0A238VMD3</accession>
<evidence type="ECO:0000256" key="4">
    <source>
        <dbReference type="ARBA" id="ARBA00022723"/>
    </source>
</evidence>
<keyword evidence="4 11" id="KW-0479">Metal-binding</keyword>
<proteinExistence type="inferred from homology"/>
<evidence type="ECO:0000256" key="3">
    <source>
        <dbReference type="ARBA" id="ARBA00022485"/>
    </source>
</evidence>
<keyword evidence="14" id="KW-1185">Reference proteome</keyword>
<dbReference type="EMBL" id="FZNW01000003">
    <property type="protein sequence ID" value="SNR35358.1"/>
    <property type="molecule type" value="Genomic_DNA"/>
</dbReference>
<dbReference type="GO" id="GO:0051539">
    <property type="term" value="F:4 iron, 4 sulfur cluster binding"/>
    <property type="evidence" value="ECO:0007669"/>
    <property type="project" value="UniProtKB-UniRule"/>
</dbReference>
<dbReference type="GO" id="GO:0003677">
    <property type="term" value="F:DNA binding"/>
    <property type="evidence" value="ECO:0007669"/>
    <property type="project" value="UniProtKB-UniRule"/>
</dbReference>
<comment type="subcellular location">
    <subcellularLocation>
        <location evidence="1 11">Cytoplasm</location>
    </subcellularLocation>
</comment>
<evidence type="ECO:0000256" key="9">
    <source>
        <dbReference type="ARBA" id="ARBA00023157"/>
    </source>
</evidence>
<evidence type="ECO:0000259" key="12">
    <source>
        <dbReference type="PROSITE" id="PS51674"/>
    </source>
</evidence>
<keyword evidence="6 11" id="KW-0411">Iron-sulfur</keyword>
<dbReference type="PANTHER" id="PTHR38839">
    <property type="entry name" value="TRANSCRIPTIONAL REGULATOR WHID-RELATED"/>
    <property type="match status" value="1"/>
</dbReference>
<dbReference type="GO" id="GO:0045892">
    <property type="term" value="P:negative regulation of DNA-templated transcription"/>
    <property type="evidence" value="ECO:0007669"/>
    <property type="project" value="TreeGrafter"/>
</dbReference>
<keyword evidence="11" id="KW-0963">Cytoplasm</keyword>
<comment type="cofactor">
    <cofactor evidence="11">
        <name>[4Fe-4S] cluster</name>
        <dbReference type="ChEBI" id="CHEBI:49883"/>
    </cofactor>
    <text evidence="11">Binds 1 [4Fe-4S] cluster per subunit. Following nitrosylation of the [4Fe-4S] cluster binds 1 [4Fe-8(NO)] cluster per subunit.</text>
</comment>
<feature type="binding site" evidence="11">
    <location>
        <position position="45"/>
    </location>
    <ligand>
        <name>[4Fe-4S] cluster</name>
        <dbReference type="ChEBI" id="CHEBI:49883"/>
    </ligand>
</feature>
<evidence type="ECO:0000256" key="10">
    <source>
        <dbReference type="ARBA" id="ARBA00023163"/>
    </source>
</evidence>
<dbReference type="GO" id="GO:0035731">
    <property type="term" value="F:dinitrosyl-iron complex binding"/>
    <property type="evidence" value="ECO:0007669"/>
    <property type="project" value="UniProtKB-UniRule"/>
</dbReference>
<evidence type="ECO:0000256" key="2">
    <source>
        <dbReference type="ARBA" id="ARBA00006597"/>
    </source>
</evidence>
<dbReference type="GO" id="GO:0005737">
    <property type="term" value="C:cytoplasm"/>
    <property type="evidence" value="ECO:0007669"/>
    <property type="project" value="UniProtKB-SubCell"/>
</dbReference>
<evidence type="ECO:0000256" key="5">
    <source>
        <dbReference type="ARBA" id="ARBA00023004"/>
    </source>
</evidence>
<dbReference type="GO" id="GO:0045454">
    <property type="term" value="P:cell redox homeostasis"/>
    <property type="evidence" value="ECO:0007669"/>
    <property type="project" value="TreeGrafter"/>
</dbReference>
<dbReference type="OrthoDB" id="8104048at2"/>
<keyword evidence="3 11" id="KW-0004">4Fe-4S</keyword>
<evidence type="ECO:0000256" key="6">
    <source>
        <dbReference type="ARBA" id="ARBA00023014"/>
    </source>
</evidence>
<sequence>MERAVYDWRQRAACRDSDPEVFFPITEDVPDSAQVAQAKAICASCPVRSECLDFALDNRLDHGVFGGMTARERRRIMRRRRVGDDHHSPSH</sequence>
<gene>
    <name evidence="11" type="primary">whiB</name>
    <name evidence="13" type="ORF">SAMN06265360_10386</name>
</gene>
<dbReference type="PROSITE" id="PS51674">
    <property type="entry name" value="4FE4S_WBL"/>
    <property type="match status" value="1"/>
</dbReference>